<evidence type="ECO:0000313" key="4">
    <source>
        <dbReference type="Proteomes" id="UP001361570"/>
    </source>
</evidence>
<dbReference type="SUPFAM" id="SSF50475">
    <property type="entry name" value="FMN-binding split barrel"/>
    <property type="match status" value="1"/>
</dbReference>
<gene>
    <name evidence="3" type="ORF">TEK04_12400</name>
</gene>
<sequence>MDGALDHYRAPNARAVDKVIDHVDHFCARFIELSPFATLATADADGFPDVSPRGGVPGFVRVLDRHTLLLPDREGNYRLDSLHNVEVNPRAALMFVVPGIEETLRVYGRCRLAAAADLAAHLDLVEFGKPPLSVLLMDVERAYFHCAKAIMRAKLWDPGAQVHRSAFPPMGKVWREHTAADSPAQPDHEMRAELAQEL</sequence>
<evidence type="ECO:0000313" key="3">
    <source>
        <dbReference type="EMBL" id="MEI4272523.1"/>
    </source>
</evidence>
<accession>A0ABU8DXF5</accession>
<dbReference type="InterPro" id="IPR012349">
    <property type="entry name" value="Split_barrel_FMN-bd"/>
</dbReference>
<feature type="domain" description="Pyridoxamine 5'-phosphate oxidase N-terminal" evidence="2">
    <location>
        <begin position="27"/>
        <end position="146"/>
    </location>
</feature>
<name>A0ABU8DXF5_9ACTN</name>
<keyword evidence="4" id="KW-1185">Reference proteome</keyword>
<dbReference type="Proteomes" id="UP001361570">
    <property type="component" value="Unassembled WGS sequence"/>
</dbReference>
<comment type="caution">
    <text evidence="3">The sequence shown here is derived from an EMBL/GenBank/DDBJ whole genome shotgun (WGS) entry which is preliminary data.</text>
</comment>
<feature type="region of interest" description="Disordered" evidence="1">
    <location>
        <begin position="177"/>
        <end position="198"/>
    </location>
</feature>
<dbReference type="Pfam" id="PF01243">
    <property type="entry name" value="PNPOx_N"/>
    <property type="match status" value="1"/>
</dbReference>
<dbReference type="NCBIfam" id="TIGR04025">
    <property type="entry name" value="PPOX_FMN_DR2398"/>
    <property type="match status" value="1"/>
</dbReference>
<organism evidence="3 4">
    <name type="scientific">Klenkia sesuvii</name>
    <dbReference type="NCBI Taxonomy" id="3103137"/>
    <lineage>
        <taxon>Bacteria</taxon>
        <taxon>Bacillati</taxon>
        <taxon>Actinomycetota</taxon>
        <taxon>Actinomycetes</taxon>
        <taxon>Geodermatophilales</taxon>
        <taxon>Geodermatophilaceae</taxon>
        <taxon>Klenkia</taxon>
    </lineage>
</organism>
<dbReference type="InterPro" id="IPR011576">
    <property type="entry name" value="Pyridox_Oxase_N"/>
</dbReference>
<protein>
    <submittedName>
        <fullName evidence="3">MSMEG_1061 family FMN-dependent PPOX-type flavoprotein</fullName>
    </submittedName>
</protein>
<dbReference type="EMBL" id="JBAPLU010000011">
    <property type="protein sequence ID" value="MEI4272523.1"/>
    <property type="molecule type" value="Genomic_DNA"/>
</dbReference>
<proteinExistence type="predicted"/>
<reference evidence="3 4" key="1">
    <citation type="submission" date="2024-03" db="EMBL/GenBank/DDBJ databases">
        <title>Draft genome sequence of Klenkia sp. LSe6-5.</title>
        <authorList>
            <person name="Duangmal K."/>
            <person name="Chantavorakit T."/>
        </authorList>
    </citation>
    <scope>NUCLEOTIDE SEQUENCE [LARGE SCALE GENOMIC DNA]</scope>
    <source>
        <strain evidence="3 4">LSe6-5</strain>
    </source>
</reference>
<evidence type="ECO:0000259" key="2">
    <source>
        <dbReference type="Pfam" id="PF01243"/>
    </source>
</evidence>
<feature type="compositionally biased region" description="Basic and acidic residues" evidence="1">
    <location>
        <begin position="186"/>
        <end position="198"/>
    </location>
</feature>
<dbReference type="PANTHER" id="PTHR42815">
    <property type="entry name" value="FAD-BINDING, PUTATIVE (AFU_ORTHOLOGUE AFUA_6G07600)-RELATED"/>
    <property type="match status" value="1"/>
</dbReference>
<dbReference type="InterPro" id="IPR024029">
    <property type="entry name" value="Pyridox_Oxase_FMN-dep"/>
</dbReference>
<dbReference type="RefSeq" id="WP_336404650.1">
    <property type="nucleotide sequence ID" value="NZ_JBAPLU010000011.1"/>
</dbReference>
<evidence type="ECO:0000256" key="1">
    <source>
        <dbReference type="SAM" id="MobiDB-lite"/>
    </source>
</evidence>
<dbReference type="PANTHER" id="PTHR42815:SF2">
    <property type="entry name" value="FAD-BINDING, PUTATIVE (AFU_ORTHOLOGUE AFUA_6G07600)-RELATED"/>
    <property type="match status" value="1"/>
</dbReference>
<dbReference type="Gene3D" id="2.30.110.10">
    <property type="entry name" value="Electron Transport, Fmn-binding Protein, Chain A"/>
    <property type="match status" value="1"/>
</dbReference>